<dbReference type="EMBL" id="CP011949">
    <property type="protein sequence ID" value="AKU09653.1"/>
    <property type="molecule type" value="Genomic_DNA"/>
</dbReference>
<dbReference type="RefSeq" id="WP_004978156.1">
    <property type="nucleotide sequence ID" value="NZ_CP011949.1"/>
</dbReference>
<reference evidence="4" key="1">
    <citation type="journal article" date="2015" name="J. Biotechnol.">
        <title>Complete genome sequence of Haloferax gibbonsii strain ARA6, a potential producer of polyhydroxyalkanoates and halocins isolated from Araruama, Rio de Janeiro, Brasil.</title>
        <authorList>
            <person name="Pinto L.H."/>
            <person name="D'Alincourt Carvalho-Assef A.P."/>
            <person name="Vieira R.P."/>
            <person name="Clementino M.M."/>
            <person name="Albano R.M."/>
        </authorList>
    </citation>
    <scope>NUCLEOTIDE SEQUENCE [LARGE SCALE GENOMIC DNA]</scope>
    <source>
        <strain evidence="4">ARA6</strain>
        <plasmid evidence="4">Plasmid pHG2</plasmid>
    </source>
</reference>
<evidence type="ECO:0000313" key="3">
    <source>
        <dbReference type="EMBL" id="QOS14028.1"/>
    </source>
</evidence>
<proteinExistence type="predicted"/>
<evidence type="ECO:0000313" key="5">
    <source>
        <dbReference type="Proteomes" id="UP000663064"/>
    </source>
</evidence>
<gene>
    <name evidence="2" type="ORF">ABY42_17765</name>
    <name evidence="3" type="ORF">HfgLR_24215</name>
</gene>
<dbReference type="KEGG" id="hgi:ABY42_17765"/>
<geneLocation type="plasmid" evidence="2 4">
    <name>pHG2</name>
</geneLocation>
<protein>
    <submittedName>
        <fullName evidence="2">Harpin-binding protein</fullName>
    </submittedName>
</protein>
<feature type="region of interest" description="Disordered" evidence="1">
    <location>
        <begin position="1"/>
        <end position="24"/>
    </location>
</feature>
<feature type="compositionally biased region" description="Basic and acidic residues" evidence="1">
    <location>
        <begin position="1"/>
        <end position="12"/>
    </location>
</feature>
<reference evidence="2" key="2">
    <citation type="submission" date="2015-06" db="EMBL/GenBank/DDBJ databases">
        <authorList>
            <person name="Hoefler B.C."/>
            <person name="Straight P.D."/>
        </authorList>
    </citation>
    <scope>NUCLEOTIDE SEQUENCE [LARGE SCALE GENOMIC DNA]</scope>
    <source>
        <strain evidence="2">ARA6</strain>
        <plasmid evidence="2">pHG2</plasmid>
    </source>
</reference>
<evidence type="ECO:0000313" key="2">
    <source>
        <dbReference type="EMBL" id="AKU09653.1"/>
    </source>
</evidence>
<dbReference type="Proteomes" id="UP000663064">
    <property type="component" value="Plasmid pHGLR2"/>
</dbReference>
<dbReference type="PATRIC" id="fig|35746.4.peg.3886"/>
<reference evidence="3" key="3">
    <citation type="journal article" date="2021" name="Front. Microbiol.">
        <title>Cellular and Genomic Properties of Haloferax gibbonsii LR2-5, the Host of Euryarchaeal Virus HFTV1.</title>
        <authorList>
            <person name="Tittes C."/>
            <person name="Schwarzer S."/>
            <person name="Pfeiffer F."/>
            <person name="Dyall-Smith M."/>
            <person name="Rodriguez-Franco M."/>
            <person name="Oksanen H.M."/>
            <person name="Quax T.E.F."/>
        </authorList>
    </citation>
    <scope>NUCLEOTIDE SEQUENCE</scope>
    <source>
        <strain evidence="3">LR2-5</strain>
        <plasmid evidence="3 5">pHGLR2</plasmid>
    </source>
</reference>
<keyword evidence="2" id="KW-0614">Plasmid</keyword>
<geneLocation type="plasmid" evidence="3 5">
    <name>pHGLR2</name>
</geneLocation>
<name>A0A0K1IZA9_HALGI</name>
<dbReference type="GeneID" id="59461546"/>
<dbReference type="AlphaFoldDB" id="A0A0K1IZA9"/>
<accession>A0A0K1IZA9</accession>
<organism evidence="2 4">
    <name type="scientific">Haloferax gibbonsii</name>
    <dbReference type="NCBI Taxonomy" id="35746"/>
    <lineage>
        <taxon>Archaea</taxon>
        <taxon>Methanobacteriati</taxon>
        <taxon>Methanobacteriota</taxon>
        <taxon>Stenosarchaea group</taxon>
        <taxon>Halobacteria</taxon>
        <taxon>Halobacteriales</taxon>
        <taxon>Haloferacaceae</taxon>
        <taxon>Haloferax</taxon>
    </lineage>
</organism>
<evidence type="ECO:0000313" key="4">
    <source>
        <dbReference type="Proteomes" id="UP000066124"/>
    </source>
</evidence>
<dbReference type="EMBL" id="CP063207">
    <property type="protein sequence ID" value="QOS14028.1"/>
    <property type="molecule type" value="Genomic_DNA"/>
</dbReference>
<sequence length="77" mass="8031">MISDAPHTRPSAEVDDEPGTDASSWFTAEVPDIVAGLESSQSIGPLTAAAARELIAVGRARDALALVLGEVDGSWRR</sequence>
<evidence type="ECO:0000256" key="1">
    <source>
        <dbReference type="SAM" id="MobiDB-lite"/>
    </source>
</evidence>
<dbReference type="Proteomes" id="UP000066124">
    <property type="component" value="Plasmid pHG2"/>
</dbReference>